<keyword evidence="3 12" id="KW-0813">Transport</keyword>
<evidence type="ECO:0000256" key="3">
    <source>
        <dbReference type="ARBA" id="ARBA00022448"/>
    </source>
</evidence>
<dbReference type="GO" id="GO:0005243">
    <property type="term" value="F:gap junction channel activity"/>
    <property type="evidence" value="ECO:0007669"/>
    <property type="project" value="TreeGrafter"/>
</dbReference>
<reference evidence="13" key="1">
    <citation type="journal article" date="2020" name="bioRxiv">
        <title>Chromosome-level reference genome of the European wasp spider Argiope bruennichi: a resource for studies on range expansion and evolutionary adaptation.</title>
        <authorList>
            <person name="Sheffer M.M."/>
            <person name="Hoppe A."/>
            <person name="Krehenwinkel H."/>
            <person name="Uhl G."/>
            <person name="Kuss A.W."/>
            <person name="Jensen L."/>
            <person name="Jensen C."/>
            <person name="Gillespie R.G."/>
            <person name="Hoff K.J."/>
            <person name="Prost S."/>
        </authorList>
    </citation>
    <scope>NUCLEOTIDE SEQUENCE</scope>
</reference>
<keyword evidence="14" id="KW-1185">Reference proteome</keyword>
<keyword evidence="8 12" id="KW-1133">Transmembrane helix</keyword>
<dbReference type="PANTHER" id="PTHR11893:SF36">
    <property type="entry name" value="INNEXIN-5"/>
    <property type="match status" value="1"/>
</dbReference>
<comment type="subcellular location">
    <subcellularLocation>
        <location evidence="1">Cell junction</location>
        <location evidence="1">Gap junction</location>
    </subcellularLocation>
    <subcellularLocation>
        <location evidence="2 12">Cell membrane</location>
        <topology evidence="2 12">Multi-pass membrane protein</topology>
    </subcellularLocation>
</comment>
<sequence length="355" mass="40881">MASLFKKMNKASEFSDVITDDGVFMLHYGVTILILITFAFVVSCNTNNESVSCFKQDDIPSKFLDAFCRMRSHFNAFEKPAPIHENSEKEQTTIFQDSDDVLFFRLITGSIMFLAPKFFWKFDESGRLEALLSVLNNNRNKRADNLKNLADVILVDATKNKSYFINYLLAAILNAVNATASLILLEIYHGKPFTGTAVDVIELADRDWSLCWKIHCDNSKVTLQKFTKSVIYRHTLLGDVEQRDAIAMLPTNIIYEKIYIFLWYWFFTLCILSYSWIVYRLLQALFPILQAKVLKLKCMDINIIDLLLVVKKLKTGNWFLIHLLSKNVDSQTFSDLMLILANKIRSEIVEVGENL</sequence>
<evidence type="ECO:0000256" key="9">
    <source>
        <dbReference type="ARBA" id="ARBA00023065"/>
    </source>
</evidence>
<comment type="function">
    <text evidence="12">Structural component of the gap junctions.</text>
</comment>
<name>A0A8T0EXQ4_ARGBR</name>
<evidence type="ECO:0000256" key="11">
    <source>
        <dbReference type="ARBA" id="ARBA00023303"/>
    </source>
</evidence>
<dbReference type="EMBL" id="JABXBU010001863">
    <property type="protein sequence ID" value="KAF8783146.1"/>
    <property type="molecule type" value="Genomic_DNA"/>
</dbReference>
<dbReference type="Pfam" id="PF00876">
    <property type="entry name" value="Innexin"/>
    <property type="match status" value="1"/>
</dbReference>
<dbReference type="AlphaFoldDB" id="A0A8T0EXQ4"/>
<keyword evidence="9 12" id="KW-0406">Ion transport</keyword>
<dbReference type="GO" id="GO:0005886">
    <property type="term" value="C:plasma membrane"/>
    <property type="evidence" value="ECO:0007669"/>
    <property type="project" value="UniProtKB-SubCell"/>
</dbReference>
<proteinExistence type="inferred from homology"/>
<dbReference type="GO" id="GO:0034220">
    <property type="term" value="P:monoatomic ion transmembrane transport"/>
    <property type="evidence" value="ECO:0007669"/>
    <property type="project" value="UniProtKB-KW"/>
</dbReference>
<evidence type="ECO:0000256" key="6">
    <source>
        <dbReference type="ARBA" id="ARBA00022868"/>
    </source>
</evidence>
<evidence type="ECO:0000256" key="5">
    <source>
        <dbReference type="ARBA" id="ARBA00022692"/>
    </source>
</evidence>
<evidence type="ECO:0000313" key="14">
    <source>
        <dbReference type="Proteomes" id="UP000807504"/>
    </source>
</evidence>
<dbReference type="InterPro" id="IPR000990">
    <property type="entry name" value="Innexin"/>
</dbReference>
<evidence type="ECO:0000256" key="4">
    <source>
        <dbReference type="ARBA" id="ARBA00022475"/>
    </source>
</evidence>
<evidence type="ECO:0000256" key="1">
    <source>
        <dbReference type="ARBA" id="ARBA00004610"/>
    </source>
</evidence>
<gene>
    <name evidence="12" type="primary">inx</name>
    <name evidence="13" type="ORF">HNY73_013350</name>
</gene>
<keyword evidence="4" id="KW-1003">Cell membrane</keyword>
<evidence type="ECO:0000313" key="13">
    <source>
        <dbReference type="EMBL" id="KAF8783146.1"/>
    </source>
</evidence>
<keyword evidence="11 12" id="KW-0407">Ion channel</keyword>
<evidence type="ECO:0000256" key="7">
    <source>
        <dbReference type="ARBA" id="ARBA00022949"/>
    </source>
</evidence>
<evidence type="ECO:0000256" key="8">
    <source>
        <dbReference type="ARBA" id="ARBA00022989"/>
    </source>
</evidence>
<keyword evidence="7" id="KW-0965">Cell junction</keyword>
<feature type="transmembrane region" description="Helical" evidence="12">
    <location>
        <begin position="164"/>
        <end position="185"/>
    </location>
</feature>
<evidence type="ECO:0000256" key="2">
    <source>
        <dbReference type="ARBA" id="ARBA00004651"/>
    </source>
</evidence>
<dbReference type="Proteomes" id="UP000807504">
    <property type="component" value="Unassembled WGS sequence"/>
</dbReference>
<reference evidence="13" key="2">
    <citation type="submission" date="2020-06" db="EMBL/GenBank/DDBJ databases">
        <authorList>
            <person name="Sheffer M."/>
        </authorList>
    </citation>
    <scope>NUCLEOTIDE SEQUENCE</scope>
</reference>
<protein>
    <recommendedName>
        <fullName evidence="12">Innexin</fullName>
    </recommendedName>
</protein>
<evidence type="ECO:0000256" key="12">
    <source>
        <dbReference type="RuleBase" id="RU010713"/>
    </source>
</evidence>
<dbReference type="PROSITE" id="PS51013">
    <property type="entry name" value="PANNEXIN"/>
    <property type="match status" value="1"/>
</dbReference>
<dbReference type="GO" id="GO:0005921">
    <property type="term" value="C:gap junction"/>
    <property type="evidence" value="ECO:0007669"/>
    <property type="project" value="UniProtKB-SubCell"/>
</dbReference>
<comment type="caution">
    <text evidence="13">The sequence shown here is derived from an EMBL/GenBank/DDBJ whole genome shotgun (WGS) entry which is preliminary data.</text>
</comment>
<comment type="similarity">
    <text evidence="12">Belongs to the pannexin family.</text>
</comment>
<feature type="transmembrane region" description="Helical" evidence="12">
    <location>
        <begin position="102"/>
        <end position="120"/>
    </location>
</feature>
<evidence type="ECO:0000256" key="10">
    <source>
        <dbReference type="ARBA" id="ARBA00023136"/>
    </source>
</evidence>
<feature type="transmembrane region" description="Helical" evidence="12">
    <location>
        <begin position="258"/>
        <end position="282"/>
    </location>
</feature>
<feature type="transmembrane region" description="Helical" evidence="12">
    <location>
        <begin position="21"/>
        <end position="42"/>
    </location>
</feature>
<accession>A0A8T0EXQ4</accession>
<keyword evidence="6" id="KW-0303">Gap junction</keyword>
<organism evidence="13 14">
    <name type="scientific">Argiope bruennichi</name>
    <name type="common">Wasp spider</name>
    <name type="synonym">Aranea bruennichi</name>
    <dbReference type="NCBI Taxonomy" id="94029"/>
    <lineage>
        <taxon>Eukaryota</taxon>
        <taxon>Metazoa</taxon>
        <taxon>Ecdysozoa</taxon>
        <taxon>Arthropoda</taxon>
        <taxon>Chelicerata</taxon>
        <taxon>Arachnida</taxon>
        <taxon>Araneae</taxon>
        <taxon>Araneomorphae</taxon>
        <taxon>Entelegynae</taxon>
        <taxon>Araneoidea</taxon>
        <taxon>Araneidae</taxon>
        <taxon>Argiope</taxon>
    </lineage>
</organism>
<keyword evidence="5 12" id="KW-0812">Transmembrane</keyword>
<keyword evidence="10 12" id="KW-0472">Membrane</keyword>
<dbReference type="PANTHER" id="PTHR11893">
    <property type="entry name" value="INNEXIN"/>
    <property type="match status" value="1"/>
</dbReference>